<dbReference type="InterPro" id="IPR010061">
    <property type="entry name" value="MeMal-semiAld_DH"/>
</dbReference>
<evidence type="ECO:0000256" key="1">
    <source>
        <dbReference type="ARBA" id="ARBA00013048"/>
    </source>
</evidence>
<evidence type="ECO:0000256" key="3">
    <source>
        <dbReference type="ARBA" id="ARBA00023027"/>
    </source>
</evidence>
<dbReference type="FunFam" id="3.40.605.10:FF:000003">
    <property type="entry name" value="Methylmalonate-semialdehyde dehydrogenase [acylating]"/>
    <property type="match status" value="1"/>
</dbReference>
<keyword evidence="7" id="KW-1185">Reference proteome</keyword>
<dbReference type="GO" id="GO:0006210">
    <property type="term" value="P:thymine catabolic process"/>
    <property type="evidence" value="ECO:0007669"/>
    <property type="project" value="TreeGrafter"/>
</dbReference>
<evidence type="ECO:0000259" key="5">
    <source>
        <dbReference type="Pfam" id="PF00171"/>
    </source>
</evidence>
<dbReference type="EC" id="1.2.1.27" evidence="1"/>
<dbReference type="SUPFAM" id="SSF53720">
    <property type="entry name" value="ALDH-like"/>
    <property type="match status" value="1"/>
</dbReference>
<keyword evidence="3" id="KW-0520">NAD</keyword>
<feature type="compositionally biased region" description="Polar residues" evidence="4">
    <location>
        <begin position="710"/>
        <end position="728"/>
    </location>
</feature>
<evidence type="ECO:0000256" key="4">
    <source>
        <dbReference type="SAM" id="MobiDB-lite"/>
    </source>
</evidence>
<dbReference type="EMBL" id="WHWC01000004">
    <property type="protein sequence ID" value="KAG8383628.1"/>
    <property type="molecule type" value="Genomic_DNA"/>
</dbReference>
<dbReference type="GO" id="GO:0004491">
    <property type="term" value="F:methylmalonate-semialdehyde dehydrogenase (acylating, NAD) activity"/>
    <property type="evidence" value="ECO:0007669"/>
    <property type="project" value="UniProtKB-EC"/>
</dbReference>
<dbReference type="InterPro" id="IPR016161">
    <property type="entry name" value="Ald_DH/histidinol_DH"/>
</dbReference>
<gene>
    <name evidence="6" type="ORF">BUALT_Bualt04G0033800</name>
</gene>
<dbReference type="PANTHER" id="PTHR43866">
    <property type="entry name" value="MALONATE-SEMIALDEHYDE DEHYDROGENASE"/>
    <property type="match status" value="1"/>
</dbReference>
<dbReference type="Gene3D" id="3.40.605.10">
    <property type="entry name" value="Aldehyde Dehydrogenase, Chain A, domain 1"/>
    <property type="match status" value="1"/>
</dbReference>
<dbReference type="Gene3D" id="3.40.309.10">
    <property type="entry name" value="Aldehyde Dehydrogenase, Chain A, domain 2"/>
    <property type="match status" value="1"/>
</dbReference>
<accession>A0AAV6XMB1</accession>
<dbReference type="Pfam" id="PF00171">
    <property type="entry name" value="Aldedh"/>
    <property type="match status" value="1"/>
</dbReference>
<feature type="domain" description="Aldehyde dehydrogenase" evidence="5">
    <location>
        <begin position="231"/>
        <end position="694"/>
    </location>
</feature>
<dbReference type="FunFam" id="3.40.309.10:FF:000002">
    <property type="entry name" value="Methylmalonate-semialdehyde dehydrogenase (Acylating)"/>
    <property type="match status" value="1"/>
</dbReference>
<dbReference type="InterPro" id="IPR015590">
    <property type="entry name" value="Aldehyde_DH_dom"/>
</dbReference>
<evidence type="ECO:0000313" key="6">
    <source>
        <dbReference type="EMBL" id="KAG8383628.1"/>
    </source>
</evidence>
<dbReference type="AlphaFoldDB" id="A0AAV6XMB1"/>
<dbReference type="CDD" id="cd07085">
    <property type="entry name" value="ALDH_F6_MMSDH"/>
    <property type="match status" value="1"/>
</dbReference>
<dbReference type="GO" id="GO:0006574">
    <property type="term" value="P:L-valine catabolic process"/>
    <property type="evidence" value="ECO:0007669"/>
    <property type="project" value="TreeGrafter"/>
</dbReference>
<dbReference type="GO" id="GO:0005739">
    <property type="term" value="C:mitochondrion"/>
    <property type="evidence" value="ECO:0007669"/>
    <property type="project" value="TreeGrafter"/>
</dbReference>
<dbReference type="InterPro" id="IPR016162">
    <property type="entry name" value="Ald_DH_N"/>
</dbReference>
<reference evidence="6" key="1">
    <citation type="submission" date="2019-10" db="EMBL/GenBank/DDBJ databases">
        <authorList>
            <person name="Zhang R."/>
            <person name="Pan Y."/>
            <person name="Wang J."/>
            <person name="Ma R."/>
            <person name="Yu S."/>
        </authorList>
    </citation>
    <scope>NUCLEOTIDE SEQUENCE</scope>
    <source>
        <strain evidence="6">LA-IB0</strain>
        <tissue evidence="6">Leaf</tissue>
    </source>
</reference>
<evidence type="ECO:0000256" key="2">
    <source>
        <dbReference type="ARBA" id="ARBA00023002"/>
    </source>
</evidence>
<protein>
    <recommendedName>
        <fullName evidence="1">methylmalonate-semialdehyde dehydrogenase (CoA acylating)</fullName>
        <ecNumber evidence="1">1.2.1.27</ecNumber>
    </recommendedName>
</protein>
<sequence length="854" mass="93574">MLCVLSDTWFISVAMELPSTSDVTRQNVMLPPPSGTFQDREDLITHVRDFGVSQGYVVTIKKSKKDRRVILGCDRGGNYRNRRPIEEIKRKRKANSRLINCPFEAIGKKDDDVWVLTIKNGEHNHEPLNDMSEHPSSRRFTQEEVHRIKLMTEAGAKPSQVLKALKQINPDLQSTPRHLYNVKAKIRQGLSEKSFKSWRPNLSVNVSTSTEKSTSDFPLKVTNYIGGKFLESKACEVVYVINPATQEVVSEVPMTTYEELEAAVVAAKQAFPAWKNTPVSTRQRIMFKLQELVRRDIDKIVMNIATEQGKTLKGAKGDVLYGLELIERACGMVTLQMGKYVPDASNGIDTFCTREPLGVCAGICVSNLPAIVPLWMFPIAITCGNTFVLKPSEKNPGATMMIATLAAEAGLPDGVLNIVHGNHEILNNICDNDNIKAISFTSSIAAGMHIYARAAAKGKRVQSNIEVKNHIIIMPDASADAALDALLASGFGASGIQRFMPSGVAVFVGGSTPWEHELVERAKLLKVNAGTEVGTDIGPVISKESKDQICRLVQSGIQSGARLVLDGRYIVVPRYEQGNFLGPTIICDVTTNMDCYKEEMVGPVLLCMQAKNLEEAIAIVNSCKHGNGASIFTSSCFTARKFQNGVETGLVGINVSLPLSSPFSTYKGSEAPTSGDLNFCGKAGVHFYTKTKTIIQQWNELPKRQLSFPHASTSDTETNSQGISTSMPFSTSDRNFSSQWGETSMALQSSENMLAFTVSNELASPTPLRYIMNPISERVYLPLMTQQNENVIPTSQRGELPMHPAPDSIYLPISQRKGDVDLMSSETFNAGPQNTEKMCLRSAIQGKDGGTTDG</sequence>
<keyword evidence="2" id="KW-0560">Oxidoreductase</keyword>
<dbReference type="PANTHER" id="PTHR43866:SF1">
    <property type="entry name" value="METHYLMALONATE-SEMIALDEHYDE DEHYDROGENASE (COA ACYLATING)"/>
    <property type="match status" value="1"/>
</dbReference>
<dbReference type="Proteomes" id="UP000826271">
    <property type="component" value="Unassembled WGS sequence"/>
</dbReference>
<dbReference type="InterPro" id="IPR016163">
    <property type="entry name" value="Ald_DH_C"/>
</dbReference>
<name>A0AAV6XMB1_9LAMI</name>
<evidence type="ECO:0000313" key="7">
    <source>
        <dbReference type="Proteomes" id="UP000826271"/>
    </source>
</evidence>
<comment type="caution">
    <text evidence="6">The sequence shown here is derived from an EMBL/GenBank/DDBJ whole genome shotgun (WGS) entry which is preliminary data.</text>
</comment>
<proteinExistence type="predicted"/>
<dbReference type="NCBIfam" id="TIGR01722">
    <property type="entry name" value="MMSDH"/>
    <property type="match status" value="1"/>
</dbReference>
<feature type="region of interest" description="Disordered" evidence="4">
    <location>
        <begin position="709"/>
        <end position="728"/>
    </location>
</feature>
<organism evidence="6 7">
    <name type="scientific">Buddleja alternifolia</name>
    <dbReference type="NCBI Taxonomy" id="168488"/>
    <lineage>
        <taxon>Eukaryota</taxon>
        <taxon>Viridiplantae</taxon>
        <taxon>Streptophyta</taxon>
        <taxon>Embryophyta</taxon>
        <taxon>Tracheophyta</taxon>
        <taxon>Spermatophyta</taxon>
        <taxon>Magnoliopsida</taxon>
        <taxon>eudicotyledons</taxon>
        <taxon>Gunneridae</taxon>
        <taxon>Pentapetalae</taxon>
        <taxon>asterids</taxon>
        <taxon>lamiids</taxon>
        <taxon>Lamiales</taxon>
        <taxon>Scrophulariaceae</taxon>
        <taxon>Buddlejeae</taxon>
        <taxon>Buddleja</taxon>
    </lineage>
</organism>